<keyword evidence="2" id="KW-1185">Reference proteome</keyword>
<name>A0A4U6BLR0_9BRAD</name>
<dbReference type="AlphaFoldDB" id="A0A4U6BLR0"/>
<evidence type="ECO:0000313" key="1">
    <source>
        <dbReference type="EMBL" id="TKT71199.1"/>
    </source>
</evidence>
<reference evidence="1" key="1">
    <citation type="submission" date="2019-04" db="EMBL/GenBank/DDBJ databases">
        <title>Whole genome sequencing of cave bacteria.</title>
        <authorList>
            <person name="Gan H.M."/>
            <person name="Barton H."/>
            <person name="Savka M.A."/>
        </authorList>
    </citation>
    <scope>NUCLEOTIDE SEQUENCE [LARGE SCALE GENOMIC DNA]</scope>
    <source>
        <strain evidence="1">LC387</strain>
    </source>
</reference>
<dbReference type="OrthoDB" id="7857369at2"/>
<dbReference type="Proteomes" id="UP000034832">
    <property type="component" value="Unassembled WGS sequence"/>
</dbReference>
<gene>
    <name evidence="1" type="ORF">YH63_007135</name>
</gene>
<sequence>MTELVDLVRAKISKTANLYIHNDLAQAVNHFKDSIDRMEAADDRAGISYEYMACGMMIAFAFEAKINFLGWKLIEGWREFQSWDEKVKLVCEQLGIEPDWGVRPWSSIRAMKRFRDMVAHGKPLVVKHEEVVVMKAEDLNRRVDLTANWEKGCKPHDVNLGYDDLQVVWHRMLKASEIEIFDTMTRGEGAIILLEKIPATTSQPEALPTAAPNSPSTQ</sequence>
<dbReference type="EMBL" id="LBIA02000001">
    <property type="protein sequence ID" value="TKT71199.1"/>
    <property type="molecule type" value="Genomic_DNA"/>
</dbReference>
<proteinExistence type="predicted"/>
<dbReference type="RefSeq" id="WP_052753842.1">
    <property type="nucleotide sequence ID" value="NZ_LBIA02000001.1"/>
</dbReference>
<protein>
    <submittedName>
        <fullName evidence="1">Uncharacterized protein</fullName>
    </submittedName>
</protein>
<accession>A0A4U6BLR0</accession>
<organism evidence="1 2">
    <name type="scientific">Afipia massiliensis</name>
    <dbReference type="NCBI Taxonomy" id="211460"/>
    <lineage>
        <taxon>Bacteria</taxon>
        <taxon>Pseudomonadati</taxon>
        <taxon>Pseudomonadota</taxon>
        <taxon>Alphaproteobacteria</taxon>
        <taxon>Hyphomicrobiales</taxon>
        <taxon>Nitrobacteraceae</taxon>
        <taxon>Afipia</taxon>
    </lineage>
</organism>
<comment type="caution">
    <text evidence="1">The sequence shown here is derived from an EMBL/GenBank/DDBJ whole genome shotgun (WGS) entry which is preliminary data.</text>
</comment>
<evidence type="ECO:0000313" key="2">
    <source>
        <dbReference type="Proteomes" id="UP000034832"/>
    </source>
</evidence>